<proteinExistence type="predicted"/>
<protein>
    <submittedName>
        <fullName evidence="1">Uncharacterized protein</fullName>
    </submittedName>
</protein>
<sequence length="92" mass="10034">MWDLIRSRSCRIKAFQTHLNRMRDLVGINRAKGTVKWFIDDLFVHQSGIRSECSRSFSEGETVESGSAAILSLLMLTGPDGATASGGSVTTT</sequence>
<comment type="caution">
    <text evidence="1">The sequence shown here is derived from an EMBL/GenBank/DDBJ whole genome shotgun (WGS) entry which is preliminary data.</text>
</comment>
<reference evidence="1 2" key="1">
    <citation type="submission" date="2024-02" db="EMBL/GenBank/DDBJ databases">
        <title>de novo genome assembly of Solanum bulbocastanum strain 11H21.</title>
        <authorList>
            <person name="Hosaka A.J."/>
        </authorList>
    </citation>
    <scope>NUCLEOTIDE SEQUENCE [LARGE SCALE GENOMIC DNA]</scope>
    <source>
        <tissue evidence="1">Young leaves</tissue>
    </source>
</reference>
<dbReference type="Proteomes" id="UP001371456">
    <property type="component" value="Unassembled WGS sequence"/>
</dbReference>
<organism evidence="1 2">
    <name type="scientific">Solanum bulbocastanum</name>
    <name type="common">Wild potato</name>
    <dbReference type="NCBI Taxonomy" id="147425"/>
    <lineage>
        <taxon>Eukaryota</taxon>
        <taxon>Viridiplantae</taxon>
        <taxon>Streptophyta</taxon>
        <taxon>Embryophyta</taxon>
        <taxon>Tracheophyta</taxon>
        <taxon>Spermatophyta</taxon>
        <taxon>Magnoliopsida</taxon>
        <taxon>eudicotyledons</taxon>
        <taxon>Gunneridae</taxon>
        <taxon>Pentapetalae</taxon>
        <taxon>asterids</taxon>
        <taxon>lamiids</taxon>
        <taxon>Solanales</taxon>
        <taxon>Solanaceae</taxon>
        <taxon>Solanoideae</taxon>
        <taxon>Solaneae</taxon>
        <taxon>Solanum</taxon>
    </lineage>
</organism>
<dbReference type="EMBL" id="JBANQN010000005">
    <property type="protein sequence ID" value="KAK6788724.1"/>
    <property type="molecule type" value="Genomic_DNA"/>
</dbReference>
<name>A0AAN8YD61_SOLBU</name>
<evidence type="ECO:0000313" key="1">
    <source>
        <dbReference type="EMBL" id="KAK6788724.1"/>
    </source>
</evidence>
<keyword evidence="2" id="KW-1185">Reference proteome</keyword>
<accession>A0AAN8YD61</accession>
<dbReference type="AlphaFoldDB" id="A0AAN8YD61"/>
<gene>
    <name evidence="1" type="ORF">RDI58_012522</name>
</gene>
<evidence type="ECO:0000313" key="2">
    <source>
        <dbReference type="Proteomes" id="UP001371456"/>
    </source>
</evidence>